<dbReference type="InterPro" id="IPR011051">
    <property type="entry name" value="RmlC_Cupin_sf"/>
</dbReference>
<sequence length="379" mass="41394">MSAEVTVTAEDLDRYTIRRTDFVSCNQAFIDCRTPGSDRKENYSMIGRGVSQSAGQVVNLREPHGFQIGAAAMPNGVTNNLHLHFTAEVFLCFKGEYLLRWGAQGEQGELVLREGEIASIPTWIFRGFTNIGPDDGFLFTALGMDDTGGIIWGPSVLEDAKGHGLYLTADNKLVDTVAGDEIPEGVELVEPISDEQIAALRPFTVEQMRERIATPENIEWSRRALLDCALPGGGVELGLVIGYGMTEDATQVPRIHNPHGHNIAWLRAEPGAGLSAHRHAERQVLMVKDGEWEVTLNRGVDARTVRLGAWDMLSVPAGAYRSIRNVGGQTALLLVVNSGDGRVRLTWDEEVVKAAADAGDALDHNGYLAPYALVPRRKR</sequence>
<proteinExistence type="predicted"/>
<comment type="caution">
    <text evidence="3">The sequence shown here is derived from an EMBL/GenBank/DDBJ whole genome shotgun (WGS) entry which is preliminary data.</text>
</comment>
<dbReference type="EMBL" id="JBEYBF010000001">
    <property type="protein sequence ID" value="MEU1950460.1"/>
    <property type="molecule type" value="Genomic_DNA"/>
</dbReference>
<dbReference type="InterPro" id="IPR051610">
    <property type="entry name" value="GPI/OXD"/>
</dbReference>
<protein>
    <submittedName>
        <fullName evidence="3">Cupin domain-containing protein</fullName>
    </submittedName>
</protein>
<accession>A0ABV2WHV9</accession>
<keyword evidence="4" id="KW-1185">Reference proteome</keyword>
<dbReference type="Gene3D" id="2.60.120.10">
    <property type="entry name" value="Jelly Rolls"/>
    <property type="match status" value="2"/>
</dbReference>
<reference evidence="3 4" key="1">
    <citation type="submission" date="2024-06" db="EMBL/GenBank/DDBJ databases">
        <title>The Natural Products Discovery Center: Release of the First 8490 Sequenced Strains for Exploring Actinobacteria Biosynthetic Diversity.</title>
        <authorList>
            <person name="Kalkreuter E."/>
            <person name="Kautsar S.A."/>
            <person name="Yang D."/>
            <person name="Bader C.D."/>
            <person name="Teijaro C.N."/>
            <person name="Fluegel L."/>
            <person name="Davis C.M."/>
            <person name="Simpson J.R."/>
            <person name="Lauterbach L."/>
            <person name="Steele A.D."/>
            <person name="Gui C."/>
            <person name="Meng S."/>
            <person name="Li G."/>
            <person name="Viehrig K."/>
            <person name="Ye F."/>
            <person name="Su P."/>
            <person name="Kiefer A.F."/>
            <person name="Nichols A."/>
            <person name="Cepeda A.J."/>
            <person name="Yan W."/>
            <person name="Fan B."/>
            <person name="Jiang Y."/>
            <person name="Adhikari A."/>
            <person name="Zheng C.-J."/>
            <person name="Schuster L."/>
            <person name="Cowan T.M."/>
            <person name="Smanski M.J."/>
            <person name="Chevrette M.G."/>
            <person name="De Carvalho L.P.S."/>
            <person name="Shen B."/>
        </authorList>
    </citation>
    <scope>NUCLEOTIDE SEQUENCE [LARGE SCALE GENOMIC DNA]</scope>
    <source>
        <strain evidence="3 4">NPDC019708</strain>
    </source>
</reference>
<keyword evidence="1" id="KW-0479">Metal-binding</keyword>
<organism evidence="3 4">
    <name type="scientific">Nocardia rhamnosiphila</name>
    <dbReference type="NCBI Taxonomy" id="426716"/>
    <lineage>
        <taxon>Bacteria</taxon>
        <taxon>Bacillati</taxon>
        <taxon>Actinomycetota</taxon>
        <taxon>Actinomycetes</taxon>
        <taxon>Mycobacteriales</taxon>
        <taxon>Nocardiaceae</taxon>
        <taxon>Nocardia</taxon>
    </lineage>
</organism>
<dbReference type="InterPro" id="IPR014710">
    <property type="entry name" value="RmlC-like_jellyroll"/>
</dbReference>
<dbReference type="PANTHER" id="PTHR35848">
    <property type="entry name" value="OXALATE-BINDING PROTEIN"/>
    <property type="match status" value="1"/>
</dbReference>
<dbReference type="SUPFAM" id="SSF51182">
    <property type="entry name" value="RmlC-like cupins"/>
    <property type="match status" value="1"/>
</dbReference>
<evidence type="ECO:0000256" key="1">
    <source>
        <dbReference type="ARBA" id="ARBA00022723"/>
    </source>
</evidence>
<evidence type="ECO:0000313" key="4">
    <source>
        <dbReference type="Proteomes" id="UP001550628"/>
    </source>
</evidence>
<dbReference type="InterPro" id="IPR013096">
    <property type="entry name" value="Cupin_2"/>
</dbReference>
<feature type="domain" description="Cupin type-2" evidence="2">
    <location>
        <begin position="267"/>
        <end position="336"/>
    </location>
</feature>
<evidence type="ECO:0000313" key="3">
    <source>
        <dbReference type="EMBL" id="MEU1950460.1"/>
    </source>
</evidence>
<dbReference type="Pfam" id="PF07883">
    <property type="entry name" value="Cupin_2"/>
    <property type="match status" value="1"/>
</dbReference>
<dbReference type="Proteomes" id="UP001550628">
    <property type="component" value="Unassembled WGS sequence"/>
</dbReference>
<name>A0ABV2WHV9_9NOCA</name>
<gene>
    <name evidence="3" type="ORF">ABZ510_01245</name>
</gene>
<dbReference type="RefSeq" id="WP_356954564.1">
    <property type="nucleotide sequence ID" value="NZ_JBEYBD010000002.1"/>
</dbReference>
<evidence type="ECO:0000259" key="2">
    <source>
        <dbReference type="Pfam" id="PF07883"/>
    </source>
</evidence>